<keyword evidence="5 8" id="KW-0808">Transferase</keyword>
<dbReference type="Gene3D" id="3.40.50.10490">
    <property type="entry name" value="Glucose-6-phosphate isomerase like protein, domain 1"/>
    <property type="match status" value="2"/>
</dbReference>
<dbReference type="InterPro" id="IPR005855">
    <property type="entry name" value="GFAT"/>
</dbReference>
<evidence type="ECO:0000313" key="12">
    <source>
        <dbReference type="Proteomes" id="UP001597533"/>
    </source>
</evidence>
<feature type="domain" description="SIS" evidence="10">
    <location>
        <begin position="292"/>
        <end position="431"/>
    </location>
</feature>
<evidence type="ECO:0000313" key="11">
    <source>
        <dbReference type="EMBL" id="MFD2822689.1"/>
    </source>
</evidence>
<accession>A0ABW5WL66</accession>
<feature type="domain" description="SIS" evidence="10">
    <location>
        <begin position="464"/>
        <end position="605"/>
    </location>
</feature>
<dbReference type="InterPro" id="IPR047084">
    <property type="entry name" value="GFAT_N"/>
</dbReference>
<dbReference type="CDD" id="cd05008">
    <property type="entry name" value="SIS_GlmS_GlmD_1"/>
    <property type="match status" value="1"/>
</dbReference>
<dbReference type="InterPro" id="IPR035490">
    <property type="entry name" value="GlmS/FrlB_SIS"/>
</dbReference>
<evidence type="ECO:0000256" key="5">
    <source>
        <dbReference type="ARBA" id="ARBA00022679"/>
    </source>
</evidence>
<name>A0ABW5WL66_9FLAO</name>
<dbReference type="GO" id="GO:0004360">
    <property type="term" value="F:glutamine-fructose-6-phosphate transaminase (isomerizing) activity"/>
    <property type="evidence" value="ECO:0007669"/>
    <property type="project" value="UniProtKB-EC"/>
</dbReference>
<dbReference type="PANTHER" id="PTHR10937">
    <property type="entry name" value="GLUCOSAMINE--FRUCTOSE-6-PHOSPHATE AMINOTRANSFERASE, ISOMERIZING"/>
    <property type="match status" value="1"/>
</dbReference>
<keyword evidence="8" id="KW-0963">Cytoplasm</keyword>
<dbReference type="SUPFAM" id="SSF56235">
    <property type="entry name" value="N-terminal nucleophile aminohydrolases (Ntn hydrolases)"/>
    <property type="match status" value="1"/>
</dbReference>
<keyword evidence="12" id="KW-1185">Reference proteome</keyword>
<dbReference type="SUPFAM" id="SSF53697">
    <property type="entry name" value="SIS domain"/>
    <property type="match status" value="1"/>
</dbReference>
<proteinExistence type="inferred from homology"/>
<protein>
    <recommendedName>
        <fullName evidence="3 8">Glutamine--fructose-6-phosphate aminotransferase [isomerizing]</fullName>
        <ecNumber evidence="2 8">2.6.1.16</ecNumber>
    </recommendedName>
    <alternativeName>
        <fullName evidence="8">D-fructose-6-phosphate amidotransferase</fullName>
    </alternativeName>
    <alternativeName>
        <fullName evidence="8">GFAT</fullName>
    </alternativeName>
    <alternativeName>
        <fullName evidence="8">Glucosamine-6-phosphate synthase</fullName>
    </alternativeName>
    <alternativeName>
        <fullName evidence="8">Hexosephosphate aminotransferase</fullName>
    </alternativeName>
    <alternativeName>
        <fullName evidence="8">L-glutamine--D-fructose-6-phosphate amidotransferase</fullName>
    </alternativeName>
</protein>
<dbReference type="EC" id="2.6.1.16" evidence="2 8"/>
<dbReference type="InterPro" id="IPR001347">
    <property type="entry name" value="SIS_dom"/>
</dbReference>
<organism evidence="11 12">
    <name type="scientific">Lacinutrix iliipiscaria</name>
    <dbReference type="NCBI Taxonomy" id="1230532"/>
    <lineage>
        <taxon>Bacteria</taxon>
        <taxon>Pseudomonadati</taxon>
        <taxon>Bacteroidota</taxon>
        <taxon>Flavobacteriia</taxon>
        <taxon>Flavobacteriales</taxon>
        <taxon>Flavobacteriaceae</taxon>
        <taxon>Lacinutrix</taxon>
    </lineage>
</organism>
<evidence type="ECO:0000256" key="2">
    <source>
        <dbReference type="ARBA" id="ARBA00012916"/>
    </source>
</evidence>
<dbReference type="Pfam" id="PF01380">
    <property type="entry name" value="SIS"/>
    <property type="match status" value="2"/>
</dbReference>
<evidence type="ECO:0000256" key="4">
    <source>
        <dbReference type="ARBA" id="ARBA00022576"/>
    </source>
</evidence>
<dbReference type="InterPro" id="IPR029055">
    <property type="entry name" value="Ntn_hydrolases_N"/>
</dbReference>
<feature type="active site" description="Nucleophile; for GATase activity" evidence="8">
    <location>
        <position position="2"/>
    </location>
</feature>
<evidence type="ECO:0000256" key="6">
    <source>
        <dbReference type="ARBA" id="ARBA00022737"/>
    </source>
</evidence>
<dbReference type="Pfam" id="PF13522">
    <property type="entry name" value="GATase_6"/>
    <property type="match status" value="1"/>
</dbReference>
<evidence type="ECO:0000259" key="10">
    <source>
        <dbReference type="PROSITE" id="PS51464"/>
    </source>
</evidence>
<comment type="catalytic activity">
    <reaction evidence="1 8">
        <text>D-fructose 6-phosphate + L-glutamine = D-glucosamine 6-phosphate + L-glutamate</text>
        <dbReference type="Rhea" id="RHEA:13237"/>
        <dbReference type="ChEBI" id="CHEBI:29985"/>
        <dbReference type="ChEBI" id="CHEBI:58359"/>
        <dbReference type="ChEBI" id="CHEBI:58725"/>
        <dbReference type="ChEBI" id="CHEBI:61527"/>
        <dbReference type="EC" id="2.6.1.16"/>
    </reaction>
</comment>
<evidence type="ECO:0000256" key="3">
    <source>
        <dbReference type="ARBA" id="ARBA00016090"/>
    </source>
</evidence>
<dbReference type="Gene3D" id="3.60.20.10">
    <property type="entry name" value="Glutamine Phosphoribosylpyrophosphate, subunit 1, domain 1"/>
    <property type="match status" value="1"/>
</dbReference>
<dbReference type="NCBIfam" id="TIGR01135">
    <property type="entry name" value="glmS"/>
    <property type="match status" value="1"/>
</dbReference>
<dbReference type="EMBL" id="JBHUOV010000001">
    <property type="protein sequence ID" value="MFD2822689.1"/>
    <property type="molecule type" value="Genomic_DNA"/>
</dbReference>
<dbReference type="CDD" id="cd05009">
    <property type="entry name" value="SIS_GlmS_GlmD_2"/>
    <property type="match status" value="1"/>
</dbReference>
<dbReference type="Proteomes" id="UP001597533">
    <property type="component" value="Unassembled WGS sequence"/>
</dbReference>
<feature type="active site" description="For Fru-6P isomerization activity" evidence="8">
    <location>
        <position position="610"/>
    </location>
</feature>
<sequence>MCGIVGYIGHREAYPIILEGLKRLEYRGYDSAGIALFDGTDLKVSKTKGKVADLQKRLENEISINGNLGIGHTRWATHGVPNDINSHPHYSNSGDLVIIHNGIIENYDALKTELTKRGYTFKSDTDTEVLINLIEDIKLKENVKLGKAVQIALNQVVGAYAIAVFDRNKPDEIVIARLGSPLAIGVGEGEFFIASDASPFIEYTKNAIYLEDEEMAVVRIKKGVKIRKIKDDSLVAPYIHELQMNLEQIEKGGYEHFMLKEIHEQPDAIRDTYRGRLLVKEGIIRMAGIDDNIEKFINADKITIVACGTSWHAGLVAEYIFEDLARIPVEVEYASEFRYRNPVITDKDVVIAISQSGETADTLAAIKLAKQNGAFVFGVCNVVGSSIARETDAGAYTHAGPEIGVASTKAFTTQITVLSLIALKLAKEKGKISNSNYRYHLQELELIPEKVAKALLSDEHIKTVANTYKDAKNCLYLGRGYNFPVALEGALKLKEISYIHAEGYPAAEMKHGPIALIDDQMPVFVIATKKGHYEKVVSNIEEIKSRAGKIIGIVTEGDVNVKNLADHVIEVPETLESLTPLLTTIPLQLLSYHIAVLLDKNVDQPRNLAKSVTVE</sequence>
<keyword evidence="4 8" id="KW-0032">Aminotransferase</keyword>
<dbReference type="PANTHER" id="PTHR10937:SF0">
    <property type="entry name" value="GLUTAMINE--FRUCTOSE-6-PHOSPHATE TRANSAMINASE (ISOMERIZING)"/>
    <property type="match status" value="1"/>
</dbReference>
<comment type="function">
    <text evidence="8">Catalyzes the first step in hexosamine metabolism, converting fructose-6P into glucosamine-6P using glutamine as a nitrogen source.</text>
</comment>
<evidence type="ECO:0000256" key="7">
    <source>
        <dbReference type="ARBA" id="ARBA00022962"/>
    </source>
</evidence>
<dbReference type="NCBIfam" id="NF001484">
    <property type="entry name" value="PRK00331.1"/>
    <property type="match status" value="1"/>
</dbReference>
<feature type="domain" description="Glutamine amidotransferase type-2" evidence="9">
    <location>
        <begin position="2"/>
        <end position="221"/>
    </location>
</feature>
<dbReference type="InterPro" id="IPR046348">
    <property type="entry name" value="SIS_dom_sf"/>
</dbReference>
<evidence type="ECO:0000256" key="8">
    <source>
        <dbReference type="HAMAP-Rule" id="MF_00164"/>
    </source>
</evidence>
<dbReference type="PROSITE" id="PS51278">
    <property type="entry name" value="GATASE_TYPE_2"/>
    <property type="match status" value="1"/>
</dbReference>
<gene>
    <name evidence="8 11" type="primary">glmS</name>
    <name evidence="11" type="ORF">ACFS5M_03350</name>
</gene>
<dbReference type="InterPro" id="IPR017932">
    <property type="entry name" value="GATase_2_dom"/>
</dbReference>
<comment type="caution">
    <text evidence="11">The sequence shown here is derived from an EMBL/GenBank/DDBJ whole genome shotgun (WGS) entry which is preliminary data.</text>
</comment>
<keyword evidence="7" id="KW-0315">Glutamine amidotransferase</keyword>
<comment type="subunit">
    <text evidence="8">Homodimer.</text>
</comment>
<dbReference type="PROSITE" id="PS51464">
    <property type="entry name" value="SIS"/>
    <property type="match status" value="2"/>
</dbReference>
<evidence type="ECO:0000259" key="9">
    <source>
        <dbReference type="PROSITE" id="PS51278"/>
    </source>
</evidence>
<reference evidence="12" key="1">
    <citation type="journal article" date="2019" name="Int. J. Syst. Evol. Microbiol.">
        <title>The Global Catalogue of Microorganisms (GCM) 10K type strain sequencing project: providing services to taxonomists for standard genome sequencing and annotation.</title>
        <authorList>
            <consortium name="The Broad Institute Genomics Platform"/>
            <consortium name="The Broad Institute Genome Sequencing Center for Infectious Disease"/>
            <person name="Wu L."/>
            <person name="Ma J."/>
        </authorList>
    </citation>
    <scope>NUCLEOTIDE SEQUENCE [LARGE SCALE GENOMIC DNA]</scope>
    <source>
        <strain evidence="12">KCTC 32141</strain>
    </source>
</reference>
<dbReference type="InterPro" id="IPR035466">
    <property type="entry name" value="GlmS/AgaS_SIS"/>
</dbReference>
<dbReference type="RefSeq" id="WP_183485744.1">
    <property type="nucleotide sequence ID" value="NZ_JBHUOV010000001.1"/>
</dbReference>
<comment type="subcellular location">
    <subcellularLocation>
        <location evidence="8">Cytoplasm</location>
    </subcellularLocation>
</comment>
<keyword evidence="6" id="KW-0677">Repeat</keyword>
<dbReference type="HAMAP" id="MF_00164">
    <property type="entry name" value="GlmS"/>
    <property type="match status" value="1"/>
</dbReference>
<dbReference type="CDD" id="cd00714">
    <property type="entry name" value="GFAT"/>
    <property type="match status" value="1"/>
</dbReference>
<evidence type="ECO:0000256" key="1">
    <source>
        <dbReference type="ARBA" id="ARBA00001031"/>
    </source>
</evidence>
<feature type="initiator methionine" description="Removed" evidence="8">
    <location>
        <position position="1"/>
    </location>
</feature>